<feature type="compositionally biased region" description="Polar residues" evidence="1">
    <location>
        <begin position="16"/>
        <end position="31"/>
    </location>
</feature>
<proteinExistence type="predicted"/>
<dbReference type="WBParaSite" id="nRc.2.0.1.t25852-RA">
    <property type="protein sequence ID" value="nRc.2.0.1.t25852-RA"/>
    <property type="gene ID" value="nRc.2.0.1.g25852"/>
</dbReference>
<keyword evidence="2" id="KW-1185">Reference proteome</keyword>
<name>A0A915JIE1_ROMCU</name>
<reference evidence="3" key="1">
    <citation type="submission" date="2022-11" db="UniProtKB">
        <authorList>
            <consortium name="WormBaseParasite"/>
        </authorList>
    </citation>
    <scope>IDENTIFICATION</scope>
</reference>
<protein>
    <submittedName>
        <fullName evidence="3">Uncharacterized protein</fullName>
    </submittedName>
</protein>
<evidence type="ECO:0000313" key="3">
    <source>
        <dbReference type="WBParaSite" id="nRc.2.0.1.t25852-RA"/>
    </source>
</evidence>
<dbReference type="PANTHER" id="PTHR23227:SF83">
    <property type="entry name" value="ENDONUCLEASE_EXONUCLEASE_PHOSPHATASE DOMAIN-CONTAINING PROTEIN"/>
    <property type="match status" value="1"/>
</dbReference>
<organism evidence="2 3">
    <name type="scientific">Romanomermis culicivorax</name>
    <name type="common">Nematode worm</name>
    <dbReference type="NCBI Taxonomy" id="13658"/>
    <lineage>
        <taxon>Eukaryota</taxon>
        <taxon>Metazoa</taxon>
        <taxon>Ecdysozoa</taxon>
        <taxon>Nematoda</taxon>
        <taxon>Enoplea</taxon>
        <taxon>Dorylaimia</taxon>
        <taxon>Mermithida</taxon>
        <taxon>Mermithoidea</taxon>
        <taxon>Mermithidae</taxon>
        <taxon>Romanomermis</taxon>
    </lineage>
</organism>
<sequence>MTGRSRELANVPKTCHGTSTSCASMKQTTGGDLNRHVGSTRDGNDWHHGGHGFQTHKNYGSHILDCVEAVTNTFFKKRPTHLITYNSGGRATQIDYCLVQWLDHKLLVNANVIPSNNIDPEASAIDHGCLVEPWSEAESSKDYP</sequence>
<dbReference type="Proteomes" id="UP000887565">
    <property type="component" value="Unplaced"/>
</dbReference>
<dbReference type="InterPro" id="IPR027124">
    <property type="entry name" value="Swc5/CFDP1/2"/>
</dbReference>
<evidence type="ECO:0000313" key="2">
    <source>
        <dbReference type="Proteomes" id="UP000887565"/>
    </source>
</evidence>
<dbReference type="AlphaFoldDB" id="A0A915JIE1"/>
<accession>A0A915JIE1</accession>
<feature type="region of interest" description="Disordered" evidence="1">
    <location>
        <begin position="1"/>
        <end position="43"/>
    </location>
</feature>
<evidence type="ECO:0000256" key="1">
    <source>
        <dbReference type="SAM" id="MobiDB-lite"/>
    </source>
</evidence>
<dbReference type="PANTHER" id="PTHR23227">
    <property type="entry name" value="BUCENTAUR RELATED"/>
    <property type="match status" value="1"/>
</dbReference>